<evidence type="ECO:0000313" key="3">
    <source>
        <dbReference type="Proteomes" id="UP000299102"/>
    </source>
</evidence>
<evidence type="ECO:0000256" key="1">
    <source>
        <dbReference type="SAM" id="MobiDB-lite"/>
    </source>
</evidence>
<comment type="caution">
    <text evidence="2">The sequence shown here is derived from an EMBL/GenBank/DDBJ whole genome shotgun (WGS) entry which is preliminary data.</text>
</comment>
<evidence type="ECO:0000313" key="2">
    <source>
        <dbReference type="EMBL" id="GBP67750.1"/>
    </source>
</evidence>
<dbReference type="EMBL" id="BGZK01000990">
    <property type="protein sequence ID" value="GBP67750.1"/>
    <property type="molecule type" value="Genomic_DNA"/>
</dbReference>
<protein>
    <submittedName>
        <fullName evidence="2">Uncharacterized protein</fullName>
    </submittedName>
</protein>
<reference evidence="2 3" key="1">
    <citation type="journal article" date="2019" name="Commun. Biol.">
        <title>The bagworm genome reveals a unique fibroin gene that provides high tensile strength.</title>
        <authorList>
            <person name="Kono N."/>
            <person name="Nakamura H."/>
            <person name="Ohtoshi R."/>
            <person name="Tomita M."/>
            <person name="Numata K."/>
            <person name="Arakawa K."/>
        </authorList>
    </citation>
    <scope>NUCLEOTIDE SEQUENCE [LARGE SCALE GENOMIC DNA]</scope>
</reference>
<accession>A0A4C1XX68</accession>
<proteinExistence type="predicted"/>
<feature type="region of interest" description="Disordered" evidence="1">
    <location>
        <begin position="20"/>
        <end position="47"/>
    </location>
</feature>
<keyword evidence="3" id="KW-1185">Reference proteome</keyword>
<dbReference type="Proteomes" id="UP000299102">
    <property type="component" value="Unassembled WGS sequence"/>
</dbReference>
<sequence>MYSVFRNCARIGLIAKLTHRRRPRPRRGTVVQTHAPVKAHRSPHAPTKEYGRGLAYRTLCTHCVRLSARIVGGFYVSANRAPYPKVVNHLSLLLILRRLSARPSGLTFERQ</sequence>
<gene>
    <name evidence="2" type="ORF">EVAR_51807_1</name>
</gene>
<organism evidence="2 3">
    <name type="scientific">Eumeta variegata</name>
    <name type="common">Bagworm moth</name>
    <name type="synonym">Eumeta japonica</name>
    <dbReference type="NCBI Taxonomy" id="151549"/>
    <lineage>
        <taxon>Eukaryota</taxon>
        <taxon>Metazoa</taxon>
        <taxon>Ecdysozoa</taxon>
        <taxon>Arthropoda</taxon>
        <taxon>Hexapoda</taxon>
        <taxon>Insecta</taxon>
        <taxon>Pterygota</taxon>
        <taxon>Neoptera</taxon>
        <taxon>Endopterygota</taxon>
        <taxon>Lepidoptera</taxon>
        <taxon>Glossata</taxon>
        <taxon>Ditrysia</taxon>
        <taxon>Tineoidea</taxon>
        <taxon>Psychidae</taxon>
        <taxon>Oiketicinae</taxon>
        <taxon>Eumeta</taxon>
    </lineage>
</organism>
<dbReference type="AlphaFoldDB" id="A0A4C1XX68"/>
<name>A0A4C1XX68_EUMVA</name>